<keyword evidence="4" id="KW-0121">Carboxypeptidase</keyword>
<dbReference type="GO" id="GO:0008955">
    <property type="term" value="F:peptidoglycan glycosyltransferase activity"/>
    <property type="evidence" value="ECO:0007669"/>
    <property type="project" value="UniProtKB-EC"/>
</dbReference>
<evidence type="ECO:0000256" key="6">
    <source>
        <dbReference type="ARBA" id="ARBA00022676"/>
    </source>
</evidence>
<keyword evidence="13" id="KW-0732">Signal</keyword>
<feature type="region of interest" description="Disordered" evidence="12">
    <location>
        <begin position="198"/>
        <end position="218"/>
    </location>
</feature>
<dbReference type="GO" id="GO:0004180">
    <property type="term" value="F:carboxypeptidase activity"/>
    <property type="evidence" value="ECO:0007669"/>
    <property type="project" value="UniProtKB-KW"/>
</dbReference>
<dbReference type="GO" id="GO:0030288">
    <property type="term" value="C:outer membrane-bounded periplasmic space"/>
    <property type="evidence" value="ECO:0007669"/>
    <property type="project" value="TreeGrafter"/>
</dbReference>
<evidence type="ECO:0000256" key="12">
    <source>
        <dbReference type="SAM" id="MobiDB-lite"/>
    </source>
</evidence>
<dbReference type="PANTHER" id="PTHR32282:SF15">
    <property type="entry name" value="PENICILLIN-BINDING PROTEIN 1C"/>
    <property type="match status" value="1"/>
</dbReference>
<comment type="pathway">
    <text evidence="1">Cell wall biogenesis; peptidoglycan biosynthesis.</text>
</comment>
<dbReference type="GO" id="GO:0009252">
    <property type="term" value="P:peptidoglycan biosynthetic process"/>
    <property type="evidence" value="ECO:0007669"/>
    <property type="project" value="UniProtKB-UniPathway"/>
</dbReference>
<dbReference type="Pfam" id="PF06832">
    <property type="entry name" value="BiPBP_C"/>
    <property type="match status" value="1"/>
</dbReference>
<dbReference type="UniPathway" id="UPA00219"/>
<dbReference type="InterPro" id="IPR009647">
    <property type="entry name" value="PBP_C"/>
</dbReference>
<feature type="compositionally biased region" description="Basic and acidic residues" evidence="12">
    <location>
        <begin position="205"/>
        <end position="218"/>
    </location>
</feature>
<feature type="signal peptide" evidence="13">
    <location>
        <begin position="1"/>
        <end position="21"/>
    </location>
</feature>
<keyword evidence="5" id="KW-0645">Protease</keyword>
<dbReference type="Gene3D" id="3.40.710.10">
    <property type="entry name" value="DD-peptidase/beta-lactamase superfamily"/>
    <property type="match status" value="1"/>
</dbReference>
<evidence type="ECO:0000259" key="16">
    <source>
        <dbReference type="Pfam" id="PF06832"/>
    </source>
</evidence>
<evidence type="ECO:0000256" key="2">
    <source>
        <dbReference type="ARBA" id="ARBA00007090"/>
    </source>
</evidence>
<evidence type="ECO:0000256" key="9">
    <source>
        <dbReference type="ARBA" id="ARBA00023268"/>
    </source>
</evidence>
<evidence type="ECO:0000259" key="15">
    <source>
        <dbReference type="Pfam" id="PF00912"/>
    </source>
</evidence>
<evidence type="ECO:0000256" key="7">
    <source>
        <dbReference type="ARBA" id="ARBA00022679"/>
    </source>
</evidence>
<dbReference type="OrthoDB" id="9766909at2"/>
<dbReference type="SUPFAM" id="SSF53955">
    <property type="entry name" value="Lysozyme-like"/>
    <property type="match status" value="1"/>
</dbReference>
<dbReference type="InterPro" id="IPR050396">
    <property type="entry name" value="Glycosyltr_51/Transpeptidase"/>
</dbReference>
<evidence type="ECO:0000256" key="5">
    <source>
        <dbReference type="ARBA" id="ARBA00022670"/>
    </source>
</evidence>
<name>A0A1I4DGX2_9RHOB</name>
<dbReference type="InterPro" id="IPR012338">
    <property type="entry name" value="Beta-lactam/transpept-like"/>
</dbReference>
<keyword evidence="7" id="KW-0808">Transferase</keyword>
<comment type="similarity">
    <text evidence="2">In the C-terminal section; belongs to the transpeptidase family.</text>
</comment>
<protein>
    <recommendedName>
        <fullName evidence="10">peptidoglycan glycosyltransferase</fullName>
        <ecNumber evidence="10">2.4.99.28</ecNumber>
    </recommendedName>
</protein>
<feature type="domain" description="Penicillin-binding protein transpeptidase" evidence="14">
    <location>
        <begin position="302"/>
        <end position="513"/>
    </location>
</feature>
<proteinExistence type="inferred from homology"/>
<dbReference type="SUPFAM" id="SSF56601">
    <property type="entry name" value="beta-lactamase/transpeptidase-like"/>
    <property type="match status" value="1"/>
</dbReference>
<evidence type="ECO:0000256" key="8">
    <source>
        <dbReference type="ARBA" id="ARBA00022801"/>
    </source>
</evidence>
<evidence type="ECO:0000256" key="4">
    <source>
        <dbReference type="ARBA" id="ARBA00022645"/>
    </source>
</evidence>
<dbReference type="InterPro" id="IPR001264">
    <property type="entry name" value="Glyco_trans_51"/>
</dbReference>
<gene>
    <name evidence="17" type="ORF">SAMN04488036_103133</name>
</gene>
<evidence type="ECO:0000259" key="14">
    <source>
        <dbReference type="Pfam" id="PF00905"/>
    </source>
</evidence>
<dbReference type="EMBL" id="FOSZ01000003">
    <property type="protein sequence ID" value="SFK92149.1"/>
    <property type="molecule type" value="Genomic_DNA"/>
</dbReference>
<dbReference type="Gene3D" id="1.10.3810.10">
    <property type="entry name" value="Biosynthetic peptidoglycan transglycosylase-like"/>
    <property type="match status" value="1"/>
</dbReference>
<dbReference type="Pfam" id="PF00905">
    <property type="entry name" value="Transpeptidase"/>
    <property type="match status" value="1"/>
</dbReference>
<dbReference type="NCBIfam" id="TIGR02073">
    <property type="entry name" value="PBP_1c"/>
    <property type="match status" value="1"/>
</dbReference>
<dbReference type="EC" id="2.4.99.28" evidence="10"/>
<dbReference type="AlphaFoldDB" id="A0A1I4DGX2"/>
<keyword evidence="8" id="KW-0378">Hydrolase</keyword>
<evidence type="ECO:0000313" key="18">
    <source>
        <dbReference type="Proteomes" id="UP000198851"/>
    </source>
</evidence>
<feature type="domain" description="Glycosyl transferase family 51" evidence="15">
    <location>
        <begin position="62"/>
        <end position="224"/>
    </location>
</feature>
<evidence type="ECO:0000256" key="3">
    <source>
        <dbReference type="ARBA" id="ARBA00007739"/>
    </source>
</evidence>
<keyword evidence="6" id="KW-0328">Glycosyltransferase</keyword>
<comment type="similarity">
    <text evidence="3">In the N-terminal section; belongs to the glycosyltransferase 51 family.</text>
</comment>
<feature type="chain" id="PRO_5011607021" description="peptidoglycan glycosyltransferase" evidence="13">
    <location>
        <begin position="22"/>
        <end position="680"/>
    </location>
</feature>
<evidence type="ECO:0000256" key="11">
    <source>
        <dbReference type="ARBA" id="ARBA00049902"/>
    </source>
</evidence>
<evidence type="ECO:0000256" key="10">
    <source>
        <dbReference type="ARBA" id="ARBA00044770"/>
    </source>
</evidence>
<dbReference type="GO" id="GO:0008658">
    <property type="term" value="F:penicillin binding"/>
    <property type="evidence" value="ECO:0007669"/>
    <property type="project" value="InterPro"/>
</dbReference>
<dbReference type="InterPro" id="IPR011815">
    <property type="entry name" value="PBP_1c"/>
</dbReference>
<dbReference type="RefSeq" id="WP_093323065.1">
    <property type="nucleotide sequence ID" value="NZ_FOSZ01000003.1"/>
</dbReference>
<evidence type="ECO:0000256" key="13">
    <source>
        <dbReference type="SAM" id="SignalP"/>
    </source>
</evidence>
<evidence type="ECO:0000256" key="1">
    <source>
        <dbReference type="ARBA" id="ARBA00004752"/>
    </source>
</evidence>
<dbReference type="InterPro" id="IPR036950">
    <property type="entry name" value="PBP_transglycosylase"/>
</dbReference>
<dbReference type="InterPro" id="IPR001460">
    <property type="entry name" value="PCN-bd_Tpept"/>
</dbReference>
<accession>A0A1I4DGX2</accession>
<comment type="catalytic activity">
    <reaction evidence="11">
        <text>[GlcNAc-(1-&gt;4)-Mur2Ac(oyl-L-Ala-gamma-D-Glu-L-Lys-D-Ala-D-Ala)](n)-di-trans,octa-cis-undecaprenyl diphosphate + beta-D-GlcNAc-(1-&gt;4)-Mur2Ac(oyl-L-Ala-gamma-D-Glu-L-Lys-D-Ala-D-Ala)-di-trans,octa-cis-undecaprenyl diphosphate = [GlcNAc-(1-&gt;4)-Mur2Ac(oyl-L-Ala-gamma-D-Glu-L-Lys-D-Ala-D-Ala)](n+1)-di-trans,octa-cis-undecaprenyl diphosphate + di-trans,octa-cis-undecaprenyl diphosphate + H(+)</text>
        <dbReference type="Rhea" id="RHEA:23708"/>
        <dbReference type="Rhea" id="RHEA-COMP:9602"/>
        <dbReference type="Rhea" id="RHEA-COMP:9603"/>
        <dbReference type="ChEBI" id="CHEBI:15378"/>
        <dbReference type="ChEBI" id="CHEBI:58405"/>
        <dbReference type="ChEBI" id="CHEBI:60033"/>
        <dbReference type="ChEBI" id="CHEBI:78435"/>
        <dbReference type="EC" id="2.4.99.28"/>
    </reaction>
</comment>
<evidence type="ECO:0000313" key="17">
    <source>
        <dbReference type="EMBL" id="SFK92149.1"/>
    </source>
</evidence>
<organism evidence="17 18">
    <name type="scientific">Shimia haliotis</name>
    <dbReference type="NCBI Taxonomy" id="1280847"/>
    <lineage>
        <taxon>Bacteria</taxon>
        <taxon>Pseudomonadati</taxon>
        <taxon>Pseudomonadota</taxon>
        <taxon>Alphaproteobacteria</taxon>
        <taxon>Rhodobacterales</taxon>
        <taxon>Roseobacteraceae</taxon>
    </lineage>
</organism>
<dbReference type="STRING" id="1280847.SAMN04488036_103133"/>
<dbReference type="Pfam" id="PF00912">
    <property type="entry name" value="Transgly"/>
    <property type="match status" value="1"/>
</dbReference>
<dbReference type="Proteomes" id="UP000198851">
    <property type="component" value="Unassembled WGS sequence"/>
</dbReference>
<feature type="domain" description="Penicillin-binding C-terminal" evidence="16">
    <location>
        <begin position="599"/>
        <end position="677"/>
    </location>
</feature>
<dbReference type="PANTHER" id="PTHR32282">
    <property type="entry name" value="BINDING PROTEIN TRANSPEPTIDASE, PUTATIVE-RELATED"/>
    <property type="match status" value="1"/>
</dbReference>
<sequence length="680" mass="73140">MRRAWPIFLVAVLLLAAAARDGVDQWIDQTDLPSLVSDTSIEVRGRQGGLLRAYTVEDGIWRLGARVQDVDPTYVEMLLAYEDKRFFEHSGVDVRALLRAAAHALAQREIVSGGSTLTMQVARLLENSGTGEWAGKLRQIRLALAMERGLTKNEILTLYLTHAPFGGNIEGIRAATLAWFGKEPKRLTPAQAALLVALPQSPNARRPDRHSQRAATARERVLRRAAAADVLGAGDVEAALSEPLPSQKRGFPNNSPHLSDRALAEAPDHRRHDLTLDESLQGSLERLAEQTVRGLGHKLSIAILVANHETGEVLASLGSAGFLRDGQRQGFVDMTVAKRSPGSTLKPLIYGLSFDQGLVHPETMIRDAPVSFGSYAPQNFDGQFRGDVRVSEALSLSLNIPVVVLTDELGPANLMAALQRSGAAPKLPGGTAGLAVSLGGVGVSLKELVQLYAGIARGGKSVEIFWRQGEKSDHSQRLMSRSAAWHLGHILSGIRPPAGAPRNRLAYKTGTSYGHRDTWAIGFDGQHVAGVWIGRPDGTPVPGAFGADIAAPVLFDVFQHIKPELAPLGPPPPETIMLSNAQLPEPLRKFRGRSAVFEAPKDQLALAFPPSGARLVDSGEGVVIKIKHGVQPFTVLANGLPVATGIRRHEFALPMVEKGASTLTVIDAEGHSDRVQIWLD</sequence>
<dbReference type="GO" id="GO:0006508">
    <property type="term" value="P:proteolysis"/>
    <property type="evidence" value="ECO:0007669"/>
    <property type="project" value="UniProtKB-KW"/>
</dbReference>
<feature type="region of interest" description="Disordered" evidence="12">
    <location>
        <begin position="241"/>
        <end position="260"/>
    </location>
</feature>
<keyword evidence="18" id="KW-1185">Reference proteome</keyword>
<dbReference type="InterPro" id="IPR023346">
    <property type="entry name" value="Lysozyme-like_dom_sf"/>
</dbReference>
<reference evidence="18" key="1">
    <citation type="submission" date="2016-10" db="EMBL/GenBank/DDBJ databases">
        <authorList>
            <person name="Varghese N."/>
            <person name="Submissions S."/>
        </authorList>
    </citation>
    <scope>NUCLEOTIDE SEQUENCE [LARGE SCALE GENOMIC DNA]</scope>
    <source>
        <strain evidence="18">DSM 28453</strain>
    </source>
</reference>
<keyword evidence="9" id="KW-0511">Multifunctional enzyme</keyword>